<feature type="binding site" evidence="5">
    <location>
        <position position="145"/>
    </location>
    <ligand>
        <name>S-adenosyl-L-methionine</name>
        <dbReference type="ChEBI" id="CHEBI:59789"/>
    </ligand>
</feature>
<comment type="similarity">
    <text evidence="5">Belongs to the protein N5-glutamine methyltransferase family. PrmC subfamily.</text>
</comment>
<dbReference type="InterPro" id="IPR029063">
    <property type="entry name" value="SAM-dependent_MTases_sf"/>
</dbReference>
<evidence type="ECO:0000256" key="4">
    <source>
        <dbReference type="ARBA" id="ARBA00048391"/>
    </source>
</evidence>
<dbReference type="EMBL" id="AATS01000006">
    <property type="protein sequence ID" value="EAU54625.1"/>
    <property type="molecule type" value="Genomic_DNA"/>
</dbReference>
<dbReference type="AlphaFoldDB" id="Q0EZS9"/>
<dbReference type="Gene3D" id="1.10.8.10">
    <property type="entry name" value="DNA helicase RuvA subunit, C-terminal domain"/>
    <property type="match status" value="1"/>
</dbReference>
<dbReference type="PANTHER" id="PTHR18895:SF74">
    <property type="entry name" value="MTRF1L RELEASE FACTOR GLUTAMINE METHYLTRANSFERASE"/>
    <property type="match status" value="1"/>
</dbReference>
<comment type="caution">
    <text evidence="5">Lacks conserved residue(s) required for the propagation of feature annotation.</text>
</comment>
<dbReference type="STRING" id="314344.AL013_10040"/>
<dbReference type="GO" id="GO:0032259">
    <property type="term" value="P:methylation"/>
    <property type="evidence" value="ECO:0007669"/>
    <property type="project" value="UniProtKB-KW"/>
</dbReference>
<keyword evidence="3 5" id="KW-0949">S-adenosyl-L-methionine</keyword>
<evidence type="ECO:0000256" key="2">
    <source>
        <dbReference type="ARBA" id="ARBA00022679"/>
    </source>
</evidence>
<dbReference type="HOGENOM" id="CLU_018398_3_0_0"/>
<evidence type="ECO:0000259" key="6">
    <source>
        <dbReference type="Pfam" id="PF05175"/>
    </source>
</evidence>
<comment type="function">
    <text evidence="5">Methylates the class 1 translation termination release factors RF1/PrfA and RF2/PrfB on the glutamine residue of the universally conserved GGQ motif.</text>
</comment>
<dbReference type="eggNOG" id="COG2890">
    <property type="taxonomic scope" value="Bacteria"/>
</dbReference>
<dbReference type="NCBIfam" id="TIGR00536">
    <property type="entry name" value="hemK_fam"/>
    <property type="match status" value="1"/>
</dbReference>
<proteinExistence type="inferred from homology"/>
<dbReference type="HAMAP" id="MF_02126">
    <property type="entry name" value="RF_methyltr_PrmC"/>
    <property type="match status" value="1"/>
</dbReference>
<evidence type="ECO:0000256" key="5">
    <source>
        <dbReference type="HAMAP-Rule" id="MF_02126"/>
    </source>
</evidence>
<dbReference type="PROSITE" id="PS00092">
    <property type="entry name" value="N6_MTASE"/>
    <property type="match status" value="1"/>
</dbReference>
<dbReference type="InterPro" id="IPR019874">
    <property type="entry name" value="RF_methyltr_PrmC"/>
</dbReference>
<dbReference type="CDD" id="cd02440">
    <property type="entry name" value="AdoMet_MTases"/>
    <property type="match status" value="1"/>
</dbReference>
<evidence type="ECO:0000256" key="1">
    <source>
        <dbReference type="ARBA" id="ARBA00022603"/>
    </source>
</evidence>
<dbReference type="InterPro" id="IPR040758">
    <property type="entry name" value="PrmC_N"/>
</dbReference>
<evidence type="ECO:0000256" key="3">
    <source>
        <dbReference type="ARBA" id="ARBA00022691"/>
    </source>
</evidence>
<evidence type="ECO:0000313" key="9">
    <source>
        <dbReference type="Proteomes" id="UP000005297"/>
    </source>
</evidence>
<dbReference type="GO" id="GO:0102559">
    <property type="term" value="F:peptide chain release factor N(5)-glutamine methyltransferase activity"/>
    <property type="evidence" value="ECO:0007669"/>
    <property type="project" value="UniProtKB-EC"/>
</dbReference>
<dbReference type="InParanoid" id="Q0EZS9"/>
<comment type="caution">
    <text evidence="8">The sequence shown here is derived from an EMBL/GenBank/DDBJ whole genome shotgun (WGS) entry which is preliminary data.</text>
</comment>
<feature type="binding site" evidence="5">
    <location>
        <begin position="191"/>
        <end position="194"/>
    </location>
    <ligand>
        <name>substrate</name>
    </ligand>
</feature>
<feature type="binding site" evidence="5">
    <location>
        <begin position="122"/>
        <end position="126"/>
    </location>
    <ligand>
        <name>S-adenosyl-L-methionine</name>
        <dbReference type="ChEBI" id="CHEBI:59789"/>
    </ligand>
</feature>
<dbReference type="InterPro" id="IPR002052">
    <property type="entry name" value="DNA_methylase_N6_adenine_CS"/>
</dbReference>
<gene>
    <name evidence="5" type="primary">prmC</name>
    <name evidence="8" type="ORF">SPV1_13614</name>
</gene>
<dbReference type="FunCoup" id="Q0EZS9">
    <property type="interactions" value="440"/>
</dbReference>
<keyword evidence="9" id="KW-1185">Reference proteome</keyword>
<dbReference type="EC" id="2.1.1.297" evidence="5"/>
<sequence>MTTTSELLRLAAADLQQAGCDSPRLDAELLLMHVWPCSRTDLIIRAHDEPPATVSRHFAALLQRRLAREPLAYITGEKEFWSRPFRVSPDVLIPRPETEHLIEAVLARFPDQSAPYQFCDIGTGSGCIAVTLAAEYPHAAVTATDISEASLRMAQTNAAALNVASRLAWRSGDLLQALQPEDGPFDVVISNPPYVSSDEMHGLEPELALEPRHALTDEADGLQLLATILNDAPVCLKPHGYIIVETGTCGLPDTPESLIMEEEIRDLAGLLRGAVYKRA</sequence>
<feature type="domain" description="Release factor glutamine methyltransferase N-terminal" evidence="7">
    <location>
        <begin position="6"/>
        <end position="76"/>
    </location>
</feature>
<name>Q0EZS9_9PROT</name>
<dbReference type="GO" id="GO:0003676">
    <property type="term" value="F:nucleic acid binding"/>
    <property type="evidence" value="ECO:0007669"/>
    <property type="project" value="InterPro"/>
</dbReference>
<comment type="catalytic activity">
    <reaction evidence="4 5">
        <text>L-glutaminyl-[peptide chain release factor] + S-adenosyl-L-methionine = N(5)-methyl-L-glutaminyl-[peptide chain release factor] + S-adenosyl-L-homocysteine + H(+)</text>
        <dbReference type="Rhea" id="RHEA:42896"/>
        <dbReference type="Rhea" id="RHEA-COMP:10271"/>
        <dbReference type="Rhea" id="RHEA-COMP:10272"/>
        <dbReference type="ChEBI" id="CHEBI:15378"/>
        <dbReference type="ChEBI" id="CHEBI:30011"/>
        <dbReference type="ChEBI" id="CHEBI:57856"/>
        <dbReference type="ChEBI" id="CHEBI:59789"/>
        <dbReference type="ChEBI" id="CHEBI:61891"/>
        <dbReference type="EC" id="2.1.1.297"/>
    </reaction>
</comment>
<accession>Q0EZS9</accession>
<evidence type="ECO:0000259" key="7">
    <source>
        <dbReference type="Pfam" id="PF17827"/>
    </source>
</evidence>
<dbReference type="Gene3D" id="3.40.50.150">
    <property type="entry name" value="Vaccinia Virus protein VP39"/>
    <property type="match status" value="1"/>
</dbReference>
<protein>
    <recommendedName>
        <fullName evidence="5">Release factor glutamine methyltransferase</fullName>
        <shortName evidence="5">RF MTase</shortName>
        <ecNumber evidence="5">2.1.1.297</ecNumber>
    </recommendedName>
    <alternativeName>
        <fullName evidence="5">N5-glutamine methyltransferase PrmC</fullName>
    </alternativeName>
    <alternativeName>
        <fullName evidence="5">Protein-(glutamine-N5) MTase PrmC</fullName>
    </alternativeName>
    <alternativeName>
        <fullName evidence="5">Protein-glutamine N-methyltransferase PrmC</fullName>
    </alternativeName>
</protein>
<dbReference type="Pfam" id="PF17827">
    <property type="entry name" value="PrmC_N"/>
    <property type="match status" value="1"/>
</dbReference>
<dbReference type="RefSeq" id="WP_009850235.1">
    <property type="nucleotide sequence ID" value="NZ_DS022294.1"/>
</dbReference>
<dbReference type="Pfam" id="PF05175">
    <property type="entry name" value="MTS"/>
    <property type="match status" value="1"/>
</dbReference>
<dbReference type="InterPro" id="IPR050320">
    <property type="entry name" value="N5-glutamine_MTase"/>
</dbReference>
<dbReference type="InterPro" id="IPR007848">
    <property type="entry name" value="Small_mtfrase_dom"/>
</dbReference>
<dbReference type="OrthoDB" id="5297556at2"/>
<dbReference type="PANTHER" id="PTHR18895">
    <property type="entry name" value="HEMK METHYLTRANSFERASE"/>
    <property type="match status" value="1"/>
</dbReference>
<reference evidence="8 9" key="1">
    <citation type="submission" date="2006-09" db="EMBL/GenBank/DDBJ databases">
        <authorList>
            <person name="Emerson D."/>
            <person name="Ferriera S."/>
            <person name="Johnson J."/>
            <person name="Kravitz S."/>
            <person name="Halpern A."/>
            <person name="Remington K."/>
            <person name="Beeson K."/>
            <person name="Tran B."/>
            <person name="Rogers Y.-H."/>
            <person name="Friedman R."/>
            <person name="Venter J.C."/>
        </authorList>
    </citation>
    <scope>NUCLEOTIDE SEQUENCE [LARGE SCALE GENOMIC DNA]</scope>
    <source>
        <strain evidence="8 9">PV-1</strain>
    </source>
</reference>
<dbReference type="SUPFAM" id="SSF53335">
    <property type="entry name" value="S-adenosyl-L-methionine-dependent methyltransferases"/>
    <property type="match status" value="1"/>
</dbReference>
<evidence type="ECO:0000313" key="8">
    <source>
        <dbReference type="EMBL" id="EAU54625.1"/>
    </source>
</evidence>
<keyword evidence="2 5" id="KW-0808">Transferase</keyword>
<feature type="binding site" evidence="5">
    <location>
        <position position="191"/>
    </location>
    <ligand>
        <name>S-adenosyl-L-methionine</name>
        <dbReference type="ChEBI" id="CHEBI:59789"/>
    </ligand>
</feature>
<dbReference type="InterPro" id="IPR004556">
    <property type="entry name" value="HemK-like"/>
</dbReference>
<keyword evidence="1 5" id="KW-0489">Methyltransferase</keyword>
<organism evidence="8 9">
    <name type="scientific">Mariprofundus ferrooxydans PV-1</name>
    <dbReference type="NCBI Taxonomy" id="314345"/>
    <lineage>
        <taxon>Bacteria</taxon>
        <taxon>Pseudomonadati</taxon>
        <taxon>Pseudomonadota</taxon>
        <taxon>Candidatius Mariprofundia</taxon>
        <taxon>Mariprofundales</taxon>
        <taxon>Mariprofundaceae</taxon>
        <taxon>Mariprofundus</taxon>
    </lineage>
</organism>
<dbReference type="Proteomes" id="UP000005297">
    <property type="component" value="Unassembled WGS sequence"/>
</dbReference>
<feature type="domain" description="Methyltransferase small" evidence="6">
    <location>
        <begin position="111"/>
        <end position="199"/>
    </location>
</feature>
<dbReference type="NCBIfam" id="TIGR03534">
    <property type="entry name" value="RF_mod_PrmC"/>
    <property type="match status" value="1"/>
</dbReference>